<keyword evidence="4" id="KW-0732">Signal</keyword>
<comment type="catalytic activity">
    <reaction evidence="3">
        <text>N-(hexadecanoyl)-sphing-4-enine-1-phosphocholine + H2O = N-hexadecanoylsphing-4-enine + phosphocholine + H(+)</text>
        <dbReference type="Rhea" id="RHEA:45644"/>
        <dbReference type="ChEBI" id="CHEBI:15377"/>
        <dbReference type="ChEBI" id="CHEBI:15378"/>
        <dbReference type="ChEBI" id="CHEBI:72959"/>
        <dbReference type="ChEBI" id="CHEBI:78646"/>
        <dbReference type="ChEBI" id="CHEBI:295975"/>
    </reaction>
    <physiologicalReaction direction="left-to-right" evidence="3">
        <dbReference type="Rhea" id="RHEA:45645"/>
    </physiologicalReaction>
</comment>
<reference evidence="5 6" key="1">
    <citation type="submission" date="2020-08" db="EMBL/GenBank/DDBJ databases">
        <authorList>
            <person name="Hejnol A."/>
        </authorList>
    </citation>
    <scope>NUCLEOTIDE SEQUENCE [LARGE SCALE GENOMIC DNA]</scope>
</reference>
<organism evidence="5 6">
    <name type="scientific">Dimorphilus gyrociliatus</name>
    <dbReference type="NCBI Taxonomy" id="2664684"/>
    <lineage>
        <taxon>Eukaryota</taxon>
        <taxon>Metazoa</taxon>
        <taxon>Spiralia</taxon>
        <taxon>Lophotrochozoa</taxon>
        <taxon>Annelida</taxon>
        <taxon>Polychaeta</taxon>
        <taxon>Polychaeta incertae sedis</taxon>
        <taxon>Dinophilidae</taxon>
        <taxon>Dimorphilus</taxon>
    </lineage>
</organism>
<keyword evidence="2" id="KW-0378">Hydrolase</keyword>
<protein>
    <recommendedName>
        <fullName evidence="1">sphingomyelin phosphodiesterase</fullName>
        <ecNumber evidence="1">3.1.4.12</ecNumber>
    </recommendedName>
</protein>
<dbReference type="InterPro" id="IPR038772">
    <property type="entry name" value="Sph/SMPD2-like"/>
</dbReference>
<dbReference type="EMBL" id="CAJFCJ010000006">
    <property type="protein sequence ID" value="CAD5115849.1"/>
    <property type="molecule type" value="Genomic_DNA"/>
</dbReference>
<dbReference type="PANTHER" id="PTHR16320:SF23">
    <property type="entry name" value="SPHINGOMYELINASE C 1"/>
    <property type="match status" value="1"/>
</dbReference>
<dbReference type="SUPFAM" id="SSF56219">
    <property type="entry name" value="DNase I-like"/>
    <property type="match status" value="1"/>
</dbReference>
<name>A0A7I8VJF3_9ANNE</name>
<gene>
    <name evidence="5" type="ORF">DGYR_LOCUS4540</name>
</gene>
<dbReference type="Proteomes" id="UP000549394">
    <property type="component" value="Unassembled WGS sequence"/>
</dbReference>
<dbReference type="CDD" id="cd09078">
    <property type="entry name" value="nSMase"/>
    <property type="match status" value="1"/>
</dbReference>
<sequence length="405" mass="45946">MKIGFFLVTLFCISNACEDTGCPDGQSCNPYTDQCVVDPPPPARPAAWIGDDPDFCNRKPDDCKLFAMEYDISHPKGDGEFCENGTKIRCILPEHKPQLQATPENEFRTISYNLMERSFQITWDGQRERTCRVVLWLLENHRDVDAITFQEAFMGGCFYESLTLRDMLEYYDFKYHTKTVDSEDKVSNGGIFVSSKWPIVEEDMHVYNLSHPDTWDWFAAKGVSYAKIQKGNTFYHVTSTHMQAGGSSAIKPIQCKEAADFLKTKAISQSEAIIYTGDFNLNQWSESGMGYMRQCLSNLDSEIPPYQGSRNITVDPENDLNQLTGGGGSGVWIDYVLPNIVHKRPVSAVQVALKPVDPASFPVCWCEQCIPLDPSYIFPDDEDCDRVERLRDLSDHYPVLGIFKY</sequence>
<dbReference type="Gene3D" id="3.60.10.10">
    <property type="entry name" value="Endonuclease/exonuclease/phosphatase"/>
    <property type="match status" value="1"/>
</dbReference>
<evidence type="ECO:0000256" key="2">
    <source>
        <dbReference type="ARBA" id="ARBA00022801"/>
    </source>
</evidence>
<evidence type="ECO:0000256" key="1">
    <source>
        <dbReference type="ARBA" id="ARBA00012369"/>
    </source>
</evidence>
<comment type="caution">
    <text evidence="5">The sequence shown here is derived from an EMBL/GenBank/DDBJ whole genome shotgun (WGS) entry which is preliminary data.</text>
</comment>
<evidence type="ECO:0000313" key="5">
    <source>
        <dbReference type="EMBL" id="CAD5115849.1"/>
    </source>
</evidence>
<feature type="chain" id="PRO_5029743621" description="sphingomyelin phosphodiesterase" evidence="4">
    <location>
        <begin position="17"/>
        <end position="405"/>
    </location>
</feature>
<dbReference type="GO" id="GO:0004767">
    <property type="term" value="F:sphingomyelin phosphodiesterase activity"/>
    <property type="evidence" value="ECO:0007669"/>
    <property type="project" value="UniProtKB-EC"/>
</dbReference>
<evidence type="ECO:0000256" key="4">
    <source>
        <dbReference type="SAM" id="SignalP"/>
    </source>
</evidence>
<dbReference type="PANTHER" id="PTHR16320">
    <property type="entry name" value="SPHINGOMYELINASE FAMILY MEMBER"/>
    <property type="match status" value="1"/>
</dbReference>
<dbReference type="OrthoDB" id="10010057at2759"/>
<dbReference type="InterPro" id="IPR017766">
    <property type="entry name" value="Sphingomyelinase/PLipase_C"/>
</dbReference>
<feature type="signal peptide" evidence="4">
    <location>
        <begin position="1"/>
        <end position="16"/>
    </location>
</feature>
<keyword evidence="6" id="KW-1185">Reference proteome</keyword>
<dbReference type="InterPro" id="IPR036691">
    <property type="entry name" value="Endo/exonu/phosph_ase_sf"/>
</dbReference>
<evidence type="ECO:0000313" key="6">
    <source>
        <dbReference type="Proteomes" id="UP000549394"/>
    </source>
</evidence>
<dbReference type="EC" id="3.1.4.12" evidence="1"/>
<proteinExistence type="predicted"/>
<dbReference type="GO" id="GO:0005576">
    <property type="term" value="C:extracellular region"/>
    <property type="evidence" value="ECO:0007669"/>
    <property type="project" value="InterPro"/>
</dbReference>
<evidence type="ECO:0000256" key="3">
    <source>
        <dbReference type="ARBA" id="ARBA00049371"/>
    </source>
</evidence>
<accession>A0A7I8VJF3</accession>
<dbReference type="AlphaFoldDB" id="A0A7I8VJF3"/>